<feature type="compositionally biased region" description="Pro residues" evidence="1">
    <location>
        <begin position="32"/>
        <end position="94"/>
    </location>
</feature>
<organism evidence="3 4">
    <name type="scientific">Mycolicibacterium thermoresistibile</name>
    <name type="common">Mycobacterium thermoresistibile</name>
    <dbReference type="NCBI Taxonomy" id="1797"/>
    <lineage>
        <taxon>Bacteria</taxon>
        <taxon>Bacillati</taxon>
        <taxon>Actinomycetota</taxon>
        <taxon>Actinomycetes</taxon>
        <taxon>Mycobacteriales</taxon>
        <taxon>Mycobacteriaceae</taxon>
        <taxon>Mycolicibacterium</taxon>
    </lineage>
</organism>
<reference evidence="3 4" key="1">
    <citation type="journal article" date="2016" name="Genome Announc.">
        <title>Draft Genome Sequences of Five Rapidly Growing Mycobacterium Species, M. thermoresistibile, M. fortuitum subsp. acetamidolyticum, M. canariasense, M. brisbanense, and M. novocastrense.</title>
        <authorList>
            <person name="Katahira K."/>
            <person name="Ogura Y."/>
            <person name="Gotoh Y."/>
            <person name="Hayashi T."/>
        </authorList>
    </citation>
    <scope>NUCLEOTIDE SEQUENCE [LARGE SCALE GENOMIC DNA]</scope>
    <source>
        <strain evidence="3 4">JCM6362</strain>
    </source>
</reference>
<dbReference type="STRING" id="1797.RMCT_1477"/>
<protein>
    <submittedName>
        <fullName evidence="3">Integral membrane protein</fullName>
    </submittedName>
</protein>
<dbReference type="EMBL" id="BCTB01000009">
    <property type="protein sequence ID" value="GAT14507.1"/>
    <property type="molecule type" value="Genomic_DNA"/>
</dbReference>
<evidence type="ECO:0000313" key="4">
    <source>
        <dbReference type="Proteomes" id="UP000069654"/>
    </source>
</evidence>
<feature type="compositionally biased region" description="Pro residues" evidence="1">
    <location>
        <begin position="7"/>
        <end position="23"/>
    </location>
</feature>
<dbReference type="AlphaFoldDB" id="A0A100XDD5"/>
<dbReference type="RefSeq" id="WP_040546102.1">
    <property type="nucleotide sequence ID" value="NZ_BCTB01000009.1"/>
</dbReference>
<accession>A0A100XDD5</accession>
<keyword evidence="2" id="KW-0812">Transmembrane</keyword>
<feature type="transmembrane region" description="Helical" evidence="2">
    <location>
        <begin position="124"/>
        <end position="146"/>
    </location>
</feature>
<evidence type="ECO:0000256" key="2">
    <source>
        <dbReference type="SAM" id="Phobius"/>
    </source>
</evidence>
<dbReference type="Proteomes" id="UP000069654">
    <property type="component" value="Unassembled WGS sequence"/>
</dbReference>
<keyword evidence="2" id="KW-1133">Transmembrane helix</keyword>
<feature type="region of interest" description="Disordered" evidence="1">
    <location>
        <begin position="1"/>
        <end position="94"/>
    </location>
</feature>
<sequence length="330" mass="33531">MSDQPPANTPPPPPGGYPPPPQGGQPGQPAGGYPPPPQGGYPPPPAGGYPPPPPGSYPPPPPGSYPPPPAGNYPPPPQGGYPPPPTGGYPPAGFPPPGGFGASYRFGDAFNWAWSAFTRHAAPLMLAALAYVAIIFALSFLFSLVLTAFTPGGATTVDPDSFFDMFGVGGTLTMVVGVILLLFVSGVITSAFLNGLLAIADGQQIELASFFRPRNVGSVVIATVIVGVLSYIGTALCVVPGLIVSLFAMFTTVAVVDRNLSPIDGILASVDVVKKNFGPAILVWLASGVLIFLGSLLCGVGLLITGPLAGLLVVCTFRRLTGAPVAPQAV</sequence>
<feature type="transmembrane region" description="Helical" evidence="2">
    <location>
        <begin position="166"/>
        <end position="199"/>
    </location>
</feature>
<proteinExistence type="predicted"/>
<evidence type="ECO:0000256" key="1">
    <source>
        <dbReference type="SAM" id="MobiDB-lite"/>
    </source>
</evidence>
<comment type="caution">
    <text evidence="3">The sequence shown here is derived from an EMBL/GenBank/DDBJ whole genome shotgun (WGS) entry which is preliminary data.</text>
</comment>
<evidence type="ECO:0000313" key="3">
    <source>
        <dbReference type="EMBL" id="GAT14507.1"/>
    </source>
</evidence>
<keyword evidence="2" id="KW-0472">Membrane</keyword>
<feature type="transmembrane region" description="Helical" evidence="2">
    <location>
        <begin position="281"/>
        <end position="314"/>
    </location>
</feature>
<reference evidence="4" key="2">
    <citation type="submission" date="2016-02" db="EMBL/GenBank/DDBJ databases">
        <title>Draft genome sequence of five rapidly growing Mycobacterium species.</title>
        <authorList>
            <person name="Katahira K."/>
            <person name="Gotou Y."/>
            <person name="Iida K."/>
            <person name="Ogura Y."/>
            <person name="Hayashi T."/>
        </authorList>
    </citation>
    <scope>NUCLEOTIDE SEQUENCE [LARGE SCALE GENOMIC DNA]</scope>
    <source>
        <strain evidence="4">JCM6362</strain>
    </source>
</reference>
<dbReference type="OrthoDB" id="4829830at2"/>
<name>A0A100XDD5_MYCTH</name>
<gene>
    <name evidence="3" type="ORF">RMCT_1477</name>
</gene>
<feature type="transmembrane region" description="Helical" evidence="2">
    <location>
        <begin position="219"/>
        <end position="250"/>
    </location>
</feature>